<feature type="transmembrane region" description="Helical" evidence="2">
    <location>
        <begin position="32"/>
        <end position="53"/>
    </location>
</feature>
<evidence type="ECO:0000256" key="2">
    <source>
        <dbReference type="SAM" id="Phobius"/>
    </source>
</evidence>
<name>A0A5B9QJY5_9BACT</name>
<feature type="compositionally biased region" description="Acidic residues" evidence="1">
    <location>
        <begin position="171"/>
        <end position="187"/>
    </location>
</feature>
<dbReference type="AlphaFoldDB" id="A0A5B9QJY5"/>
<accession>A0A5B9QJY5</accession>
<evidence type="ECO:0000313" key="4">
    <source>
        <dbReference type="Proteomes" id="UP000323917"/>
    </source>
</evidence>
<evidence type="ECO:0000313" key="3">
    <source>
        <dbReference type="EMBL" id="QEG38032.1"/>
    </source>
</evidence>
<evidence type="ECO:0000256" key="1">
    <source>
        <dbReference type="SAM" id="MobiDB-lite"/>
    </source>
</evidence>
<reference evidence="3 4" key="1">
    <citation type="submission" date="2019-08" db="EMBL/GenBank/DDBJ databases">
        <title>Deep-cultivation of Planctomycetes and their phenomic and genomic characterization uncovers novel biology.</title>
        <authorList>
            <person name="Wiegand S."/>
            <person name="Jogler M."/>
            <person name="Boedeker C."/>
            <person name="Pinto D."/>
            <person name="Vollmers J."/>
            <person name="Rivas-Marin E."/>
            <person name="Kohn T."/>
            <person name="Peeters S.H."/>
            <person name="Heuer A."/>
            <person name="Rast P."/>
            <person name="Oberbeckmann S."/>
            <person name="Bunk B."/>
            <person name="Jeske O."/>
            <person name="Meyerdierks A."/>
            <person name="Storesund J.E."/>
            <person name="Kallscheuer N."/>
            <person name="Luecker S."/>
            <person name="Lage O.M."/>
            <person name="Pohl T."/>
            <person name="Merkel B.J."/>
            <person name="Hornburger P."/>
            <person name="Mueller R.-W."/>
            <person name="Bruemmer F."/>
            <person name="Labrenz M."/>
            <person name="Spormann A.M."/>
            <person name="Op den Camp H."/>
            <person name="Overmann J."/>
            <person name="Amann R."/>
            <person name="Jetten M.S.M."/>
            <person name="Mascher T."/>
            <person name="Medema M.H."/>
            <person name="Devos D.P."/>
            <person name="Kaster A.-K."/>
            <person name="Ovreas L."/>
            <person name="Rohde M."/>
            <person name="Galperin M.Y."/>
            <person name="Jogler C."/>
        </authorList>
    </citation>
    <scope>NUCLEOTIDE SEQUENCE [LARGE SCALE GENOMIC DNA]</scope>
    <source>
        <strain evidence="3 4">Pr1d</strain>
    </source>
</reference>
<dbReference type="Proteomes" id="UP000323917">
    <property type="component" value="Chromosome"/>
</dbReference>
<feature type="region of interest" description="Disordered" evidence="1">
    <location>
        <begin position="117"/>
        <end position="187"/>
    </location>
</feature>
<sequence>MESDCKNLKLERVARELRGWSRIVRDTSGCRLVLILDCFIPPLLPLFAFIRVIRGPFFNRNWSQIFRRLGSSLLCCVILTLSGCWDEIHYTPSNSPAAQSTKPETVEVAQVEESVLEGPTSDELFGNGTEPETLTEEPTEPRKEESVVESEPVVASPLDEPELAEAPAEQSTEESMEDPFGDEEVDSLDVEDDLQAAPAELEWTEVLRPSRTALSVWKMSSRWSYAAAIYAKGLEEEYYGDSLEQANYAAELLDIELPEFPTPEDEELQAAVIDYLIQAGRSQLAETLAEGYSPEYAALAELAIKSHVLLLVYTPKSQHLDPIVAAIRRAAENSTLPPSLWEELVNLLEQRAPYSEVKAAVLKLHQQVGDYLGG</sequence>
<proteinExistence type="predicted"/>
<dbReference type="EMBL" id="CP042913">
    <property type="protein sequence ID" value="QEG38032.1"/>
    <property type="molecule type" value="Genomic_DNA"/>
</dbReference>
<organism evidence="3 4">
    <name type="scientific">Bythopirellula goksoeyrii</name>
    <dbReference type="NCBI Taxonomy" id="1400387"/>
    <lineage>
        <taxon>Bacteria</taxon>
        <taxon>Pseudomonadati</taxon>
        <taxon>Planctomycetota</taxon>
        <taxon>Planctomycetia</taxon>
        <taxon>Pirellulales</taxon>
        <taxon>Lacipirellulaceae</taxon>
        <taxon>Bythopirellula</taxon>
    </lineage>
</organism>
<keyword evidence="2" id="KW-0472">Membrane</keyword>
<keyword evidence="2" id="KW-0812">Transmembrane</keyword>
<gene>
    <name evidence="3" type="ORF">Pr1d_53800</name>
</gene>
<dbReference type="KEGG" id="bgok:Pr1d_53800"/>
<feature type="compositionally biased region" description="Low complexity" evidence="1">
    <location>
        <begin position="149"/>
        <end position="169"/>
    </location>
</feature>
<keyword evidence="4" id="KW-1185">Reference proteome</keyword>
<keyword evidence="2" id="KW-1133">Transmembrane helix</keyword>
<protein>
    <submittedName>
        <fullName evidence="3">Uncharacterized protein</fullName>
    </submittedName>
</protein>